<dbReference type="GO" id="GO:0008289">
    <property type="term" value="F:lipid binding"/>
    <property type="evidence" value="ECO:0007669"/>
    <property type="project" value="UniProtKB-KW"/>
</dbReference>
<gene>
    <name evidence="13" type="ORF">BN860_10088g</name>
</gene>
<keyword evidence="2" id="KW-0813">Transport</keyword>
<evidence type="ECO:0000256" key="3">
    <source>
        <dbReference type="ARBA" id="ARBA00022692"/>
    </source>
</evidence>
<keyword evidence="6" id="KW-0445">Lipid transport</keyword>
<sequence>MISFKLFLAVYLLGGVTFIPLLVITLLYANKWSERLRTRKSTGFDEQLLLTGLDPEFKAGEIEEPKGVKVYRKGWLTVTKKYYYHHSEVTQMVEKEGQDVDVPQRSQLKKRHKFFAVLKHGNLFLYRDDSQKSNLIHAISLQGSFVTIWPRDPKHEAPDASMFTKKTCISILRDGTVNYDGSLHFETRPEGQENSSWSQFYLYFENNIEKEDWYFALINVSKRDPKDQTKPSSVIDPNNCARTAHLKTADSLYLIQAIYSTEGQLSAKWLNALLGRLFLSLQRTDALKNYIYGRLYKKLTKLNKPGFLDDFVIEEVDVGTSAPMITNPQLLELAPTGLTRISLNMQYRGNVSVIVATNVTINLGSHFRQRQVPVQLAIKLNELRGPMFLMIKPPPSNRLWYTFQSEPILDVDIEPVVSSSKFSYGMVTNAIKSKLKEAIKESLVVPFWDDFAFYNTEDEIYRAGIWEKFNEKVNPSGFEDHGHTTEDLVGHKDNKATSEKSYDQADNKVSSENSDDRSEENSTSSDESSISERPQALKPRSMSKHSGSISSGGVHRSKSSDSIKTQDSNLKTRTLQRVEHFKKAFSTKNKDDSDDEQTLDDDDNSGDEDPKDSSDSKKYFKNSLKKFGKWYRGSSDNESEEASHGRSSGSRASSYMGKPANNHPPEMISNRRKTLPRRPVPPPLKSPTSPSSVSSASFSPTLNATEMFANKSRSLSNMSSETNDSVVSPTLGSHNHAAFVKPRRAPGFSEELFADGMEDPDISTTPTNQEGGRNTNERFGPPEAPSRPELSSEPLQNHDSRVHSSNVTESDRSN</sequence>
<dbReference type="PANTHER" id="PTHR13466:SF19">
    <property type="entry name" value="NUCLEUS-VACUOLE JUNCTION PROTEIN 2"/>
    <property type="match status" value="1"/>
</dbReference>
<evidence type="ECO:0000256" key="1">
    <source>
        <dbReference type="ARBA" id="ARBA00004586"/>
    </source>
</evidence>
<dbReference type="AlphaFoldDB" id="A0A8J2X034"/>
<dbReference type="InterPro" id="IPR011993">
    <property type="entry name" value="PH-like_dom_sf"/>
</dbReference>
<feature type="transmembrane region" description="Helical" evidence="10">
    <location>
        <begin position="6"/>
        <end position="29"/>
    </location>
</feature>
<evidence type="ECO:0000313" key="14">
    <source>
        <dbReference type="Proteomes" id="UP000019375"/>
    </source>
</evidence>
<evidence type="ECO:0000256" key="8">
    <source>
        <dbReference type="ARBA" id="ARBA00023136"/>
    </source>
</evidence>
<feature type="compositionally biased region" description="Low complexity" evidence="9">
    <location>
        <begin position="544"/>
        <end position="554"/>
    </location>
</feature>
<keyword evidence="3 10" id="KW-0812">Transmembrane</keyword>
<dbReference type="GO" id="GO:0015914">
    <property type="term" value="P:phospholipid transport"/>
    <property type="evidence" value="ECO:0007669"/>
    <property type="project" value="TreeGrafter"/>
</dbReference>
<evidence type="ECO:0000313" key="13">
    <source>
        <dbReference type="EMBL" id="CDF89681.1"/>
    </source>
</evidence>
<feature type="compositionally biased region" description="Basic residues" evidence="9">
    <location>
        <begin position="619"/>
        <end position="629"/>
    </location>
</feature>
<feature type="compositionally biased region" description="Basic and acidic residues" evidence="9">
    <location>
        <begin position="478"/>
        <end position="506"/>
    </location>
</feature>
<accession>A0A8J2X034</accession>
<organism evidence="13 14">
    <name type="scientific">Zygosaccharomyces bailii (strain CLIB 213 / ATCC 58445 / CBS 680 / BCRC 21525 / NBRC 1098 / NCYC 1416 / NRRL Y-2227)</name>
    <dbReference type="NCBI Taxonomy" id="1333698"/>
    <lineage>
        <taxon>Eukaryota</taxon>
        <taxon>Fungi</taxon>
        <taxon>Dikarya</taxon>
        <taxon>Ascomycota</taxon>
        <taxon>Saccharomycotina</taxon>
        <taxon>Saccharomycetes</taxon>
        <taxon>Saccharomycetales</taxon>
        <taxon>Saccharomycetaceae</taxon>
        <taxon>Zygosaccharomyces</taxon>
    </lineage>
</organism>
<dbReference type="PANTHER" id="PTHR13466">
    <property type="entry name" value="TEX2 PROTEIN-RELATED"/>
    <property type="match status" value="1"/>
</dbReference>
<feature type="compositionally biased region" description="Low complexity" evidence="9">
    <location>
        <begin position="521"/>
        <end position="533"/>
    </location>
</feature>
<feature type="compositionally biased region" description="Acidic residues" evidence="9">
    <location>
        <begin position="592"/>
        <end position="610"/>
    </location>
</feature>
<dbReference type="Gene3D" id="2.30.29.30">
    <property type="entry name" value="Pleckstrin-homology domain (PH domain)/Phosphotyrosine-binding domain (PTB)"/>
    <property type="match status" value="1"/>
</dbReference>
<dbReference type="Pfam" id="PF10296">
    <property type="entry name" value="MMM1"/>
    <property type="match status" value="1"/>
</dbReference>
<keyword evidence="14" id="KW-1185">Reference proteome</keyword>
<dbReference type="GO" id="GO:1990456">
    <property type="term" value="P:mitochondrion-endoplasmic reticulum membrane tethering"/>
    <property type="evidence" value="ECO:0007669"/>
    <property type="project" value="TreeGrafter"/>
</dbReference>
<reference evidence="14" key="1">
    <citation type="journal article" date="2013" name="Genome Announc.">
        <title>Genome sequence of the food spoilage yeast Zygosaccharomyces bailii CLIB 213(T).</title>
        <authorList>
            <person name="Galeote V."/>
            <person name="Bigey F."/>
            <person name="Devillers H."/>
            <person name="Neuveglise C."/>
            <person name="Dequin S."/>
        </authorList>
    </citation>
    <scope>NUCLEOTIDE SEQUENCE [LARGE SCALE GENOMIC DNA]</scope>
    <source>
        <strain evidence="14">CLIB 213 / ATCC 58445 / CBS 680 / CCRC 21525 / NBRC 1098 / NCYC 1416 / NRRL Y-2227</strain>
    </source>
</reference>
<evidence type="ECO:0000256" key="4">
    <source>
        <dbReference type="ARBA" id="ARBA00022824"/>
    </source>
</evidence>
<evidence type="ECO:0000256" key="10">
    <source>
        <dbReference type="SAM" id="Phobius"/>
    </source>
</evidence>
<evidence type="ECO:0000256" key="2">
    <source>
        <dbReference type="ARBA" id="ARBA00022448"/>
    </source>
</evidence>
<feature type="compositionally biased region" description="Polar residues" evidence="9">
    <location>
        <begin position="560"/>
        <end position="575"/>
    </location>
</feature>
<protein>
    <submittedName>
        <fullName evidence="13">ZYBA0S04-10088g1_1</fullName>
    </submittedName>
</protein>
<proteinExistence type="predicted"/>
<feature type="compositionally biased region" description="Low complexity" evidence="9">
    <location>
        <begin position="645"/>
        <end position="654"/>
    </location>
</feature>
<feature type="compositionally biased region" description="Low complexity" evidence="9">
    <location>
        <begin position="686"/>
        <end position="700"/>
    </location>
</feature>
<feature type="region of interest" description="Disordered" evidence="9">
    <location>
        <begin position="477"/>
        <end position="814"/>
    </location>
</feature>
<keyword evidence="7" id="KW-0446">Lipid-binding</keyword>
<dbReference type="Proteomes" id="UP000019375">
    <property type="component" value="Unassembled WGS sequence"/>
</dbReference>
<feature type="domain" description="PH" evidence="11">
    <location>
        <begin position="92"/>
        <end position="222"/>
    </location>
</feature>
<evidence type="ECO:0000256" key="7">
    <source>
        <dbReference type="ARBA" id="ARBA00023121"/>
    </source>
</evidence>
<dbReference type="GO" id="GO:0032865">
    <property type="term" value="C:ERMES complex"/>
    <property type="evidence" value="ECO:0007669"/>
    <property type="project" value="TreeGrafter"/>
</dbReference>
<dbReference type="GO" id="GO:0005789">
    <property type="term" value="C:endoplasmic reticulum membrane"/>
    <property type="evidence" value="ECO:0007669"/>
    <property type="project" value="UniProtKB-SubCell"/>
</dbReference>
<keyword evidence="8 10" id="KW-0472">Membrane</keyword>
<evidence type="ECO:0000259" key="12">
    <source>
        <dbReference type="PROSITE" id="PS51847"/>
    </source>
</evidence>
<feature type="compositionally biased region" description="Acidic residues" evidence="9">
    <location>
        <begin position="752"/>
        <end position="761"/>
    </location>
</feature>
<evidence type="ECO:0000256" key="6">
    <source>
        <dbReference type="ARBA" id="ARBA00023055"/>
    </source>
</evidence>
<dbReference type="PROSITE" id="PS51847">
    <property type="entry name" value="SMP"/>
    <property type="match status" value="1"/>
</dbReference>
<dbReference type="PROSITE" id="PS50003">
    <property type="entry name" value="PH_DOMAIN"/>
    <property type="match status" value="1"/>
</dbReference>
<name>A0A8J2X034_ZYGB2</name>
<keyword evidence="5 10" id="KW-1133">Transmembrane helix</keyword>
<dbReference type="EMBL" id="HG316457">
    <property type="protein sequence ID" value="CDF89681.1"/>
    <property type="molecule type" value="Genomic_DNA"/>
</dbReference>
<dbReference type="InterPro" id="IPR019411">
    <property type="entry name" value="MMM1_dom"/>
</dbReference>
<feature type="compositionally biased region" description="Polar residues" evidence="9">
    <location>
        <begin position="711"/>
        <end position="733"/>
    </location>
</feature>
<feature type="domain" description="SMP-LTD" evidence="12">
    <location>
        <begin position="263"/>
        <end position="454"/>
    </location>
</feature>
<feature type="compositionally biased region" description="Polar residues" evidence="9">
    <location>
        <begin position="762"/>
        <end position="774"/>
    </location>
</feature>
<comment type="subcellular location">
    <subcellularLocation>
        <location evidence="1">Endoplasmic reticulum membrane</location>
    </subcellularLocation>
</comment>
<evidence type="ECO:0000256" key="9">
    <source>
        <dbReference type="SAM" id="MobiDB-lite"/>
    </source>
</evidence>
<dbReference type="InterPro" id="IPR031468">
    <property type="entry name" value="SMP_LBD"/>
</dbReference>
<evidence type="ECO:0000259" key="11">
    <source>
        <dbReference type="PROSITE" id="PS50003"/>
    </source>
</evidence>
<evidence type="ECO:0000256" key="5">
    <source>
        <dbReference type="ARBA" id="ARBA00022989"/>
    </source>
</evidence>
<dbReference type="SUPFAM" id="SSF50729">
    <property type="entry name" value="PH domain-like"/>
    <property type="match status" value="1"/>
</dbReference>
<keyword evidence="4" id="KW-0256">Endoplasmic reticulum</keyword>
<dbReference type="OrthoDB" id="26740at2759"/>
<dbReference type="InterPro" id="IPR001849">
    <property type="entry name" value="PH_domain"/>
</dbReference>
<dbReference type="CDD" id="cd21675">
    <property type="entry name" value="SMP_TEX2"/>
    <property type="match status" value="1"/>
</dbReference>
<dbReference type="SMART" id="SM00233">
    <property type="entry name" value="PH"/>
    <property type="match status" value="1"/>
</dbReference>